<dbReference type="PANTHER" id="PTHR47707">
    <property type="entry name" value="8-OXO-DGTP DIPHOSPHATASE"/>
    <property type="match status" value="1"/>
</dbReference>
<evidence type="ECO:0000256" key="3">
    <source>
        <dbReference type="ARBA" id="ARBA00022457"/>
    </source>
</evidence>
<evidence type="ECO:0000313" key="13">
    <source>
        <dbReference type="EMBL" id="OGK50637.1"/>
    </source>
</evidence>
<dbReference type="GO" id="GO:0008413">
    <property type="term" value="F:8-oxo-7,8-dihydroguanosine triphosphate pyrophosphatase activity"/>
    <property type="evidence" value="ECO:0007669"/>
    <property type="project" value="TreeGrafter"/>
</dbReference>
<dbReference type="PROSITE" id="PS00893">
    <property type="entry name" value="NUDIX_BOX"/>
    <property type="match status" value="1"/>
</dbReference>
<dbReference type="GO" id="GO:0044716">
    <property type="term" value="F:8-oxo-GDP phosphatase activity"/>
    <property type="evidence" value="ECO:0007669"/>
    <property type="project" value="TreeGrafter"/>
</dbReference>
<keyword evidence="3" id="KW-0515">Mutator protein</keyword>
<protein>
    <recommendedName>
        <fullName evidence="11">8-oxo-dGTP diphosphatase</fullName>
        <ecNumber evidence="11">3.6.1.55</ecNumber>
    </recommendedName>
</protein>
<evidence type="ECO:0000256" key="4">
    <source>
        <dbReference type="ARBA" id="ARBA00022705"/>
    </source>
</evidence>
<comment type="caution">
    <text evidence="13">The sequence shown here is derived from an EMBL/GenBank/DDBJ whole genome shotgun (WGS) entry which is preliminary data.</text>
</comment>
<keyword evidence="9" id="KW-0234">DNA repair</keyword>
<organism evidence="13 14">
    <name type="scientific">Candidatus Roizmanbacteria bacterium RIFCSPLOWO2_01_FULL_40_42</name>
    <dbReference type="NCBI Taxonomy" id="1802066"/>
    <lineage>
        <taxon>Bacteria</taxon>
        <taxon>Candidatus Roizmaniibacteriota</taxon>
    </lineage>
</organism>
<dbReference type="InterPro" id="IPR000086">
    <property type="entry name" value="NUDIX_hydrolase_dom"/>
</dbReference>
<dbReference type="Gene3D" id="3.90.79.10">
    <property type="entry name" value="Nucleoside Triphosphate Pyrophosphohydrolase"/>
    <property type="match status" value="1"/>
</dbReference>
<comment type="catalytic activity">
    <reaction evidence="10">
        <text>8-oxo-dGTP + H2O = 8-oxo-dGMP + diphosphate + H(+)</text>
        <dbReference type="Rhea" id="RHEA:31575"/>
        <dbReference type="ChEBI" id="CHEBI:15377"/>
        <dbReference type="ChEBI" id="CHEBI:15378"/>
        <dbReference type="ChEBI" id="CHEBI:33019"/>
        <dbReference type="ChEBI" id="CHEBI:63224"/>
        <dbReference type="ChEBI" id="CHEBI:77896"/>
        <dbReference type="EC" id="3.6.1.55"/>
    </reaction>
</comment>
<evidence type="ECO:0000256" key="7">
    <source>
        <dbReference type="ARBA" id="ARBA00022801"/>
    </source>
</evidence>
<dbReference type="EMBL" id="MGAQ01000015">
    <property type="protein sequence ID" value="OGK50637.1"/>
    <property type="molecule type" value="Genomic_DNA"/>
</dbReference>
<evidence type="ECO:0000256" key="10">
    <source>
        <dbReference type="ARBA" id="ARBA00035861"/>
    </source>
</evidence>
<dbReference type="Pfam" id="PF00293">
    <property type="entry name" value="NUDIX"/>
    <property type="match status" value="1"/>
</dbReference>
<dbReference type="PROSITE" id="PS51462">
    <property type="entry name" value="NUDIX"/>
    <property type="match status" value="1"/>
</dbReference>
<keyword evidence="7" id="KW-0378">Hydrolase</keyword>
<reference evidence="13 14" key="1">
    <citation type="journal article" date="2016" name="Nat. Commun.">
        <title>Thousands of microbial genomes shed light on interconnected biogeochemical processes in an aquifer system.</title>
        <authorList>
            <person name="Anantharaman K."/>
            <person name="Brown C.T."/>
            <person name="Hug L.A."/>
            <person name="Sharon I."/>
            <person name="Castelle C.J."/>
            <person name="Probst A.J."/>
            <person name="Thomas B.C."/>
            <person name="Singh A."/>
            <person name="Wilkins M.J."/>
            <person name="Karaoz U."/>
            <person name="Brodie E.L."/>
            <person name="Williams K.H."/>
            <person name="Hubbard S.S."/>
            <person name="Banfield J.F."/>
        </authorList>
    </citation>
    <scope>NUCLEOTIDE SEQUENCE [LARGE SCALE GENOMIC DNA]</scope>
</reference>
<dbReference type="GO" id="GO:0035539">
    <property type="term" value="F:8-oxo-7,8-dihydrodeoxyguanosine triphosphate pyrophosphatase activity"/>
    <property type="evidence" value="ECO:0007669"/>
    <property type="project" value="UniProtKB-EC"/>
</dbReference>
<dbReference type="PANTHER" id="PTHR47707:SF1">
    <property type="entry name" value="NUDIX HYDROLASE FAMILY PROTEIN"/>
    <property type="match status" value="1"/>
</dbReference>
<evidence type="ECO:0000256" key="5">
    <source>
        <dbReference type="ARBA" id="ARBA00022723"/>
    </source>
</evidence>
<evidence type="ECO:0000256" key="8">
    <source>
        <dbReference type="ARBA" id="ARBA00022842"/>
    </source>
</evidence>
<dbReference type="GO" id="GO:0006281">
    <property type="term" value="P:DNA repair"/>
    <property type="evidence" value="ECO:0007669"/>
    <property type="project" value="UniProtKB-KW"/>
</dbReference>
<keyword evidence="8" id="KW-0460">Magnesium</keyword>
<keyword evidence="4" id="KW-0235">DNA replication</keyword>
<comment type="similarity">
    <text evidence="2">Belongs to the Nudix hydrolase family.</text>
</comment>
<dbReference type="GO" id="GO:0006260">
    <property type="term" value="P:DNA replication"/>
    <property type="evidence" value="ECO:0007669"/>
    <property type="project" value="UniProtKB-KW"/>
</dbReference>
<dbReference type="InterPro" id="IPR047127">
    <property type="entry name" value="MutT-like"/>
</dbReference>
<evidence type="ECO:0000256" key="6">
    <source>
        <dbReference type="ARBA" id="ARBA00022763"/>
    </source>
</evidence>
<dbReference type="InterPro" id="IPR015797">
    <property type="entry name" value="NUDIX_hydrolase-like_dom_sf"/>
</dbReference>
<dbReference type="InterPro" id="IPR020084">
    <property type="entry name" value="NUDIX_hydrolase_CS"/>
</dbReference>
<sequence length="135" mass="15372">MDKPKIIYKVGLAHFKDGKILMTRSIGKDVFYCAGGKFEEGESDIACLKREVKEELGVELDDASIKFLKTFEDVAHGKVDMRVNIKMYSANLLSEPKPSQEIEEIRYLDSTAEPKILAPIDIQIFAWLKENNFID</sequence>
<dbReference type="SUPFAM" id="SSF55811">
    <property type="entry name" value="Nudix"/>
    <property type="match status" value="1"/>
</dbReference>
<evidence type="ECO:0000256" key="9">
    <source>
        <dbReference type="ARBA" id="ARBA00023204"/>
    </source>
</evidence>
<accession>A0A1F7J4V3</accession>
<dbReference type="EC" id="3.6.1.55" evidence="11"/>
<proteinExistence type="inferred from homology"/>
<keyword evidence="6" id="KW-0227">DNA damage</keyword>
<name>A0A1F7J4V3_9BACT</name>
<gene>
    <name evidence="13" type="ORF">A3B50_02090</name>
</gene>
<evidence type="ECO:0000256" key="11">
    <source>
        <dbReference type="ARBA" id="ARBA00038905"/>
    </source>
</evidence>
<evidence type="ECO:0000256" key="1">
    <source>
        <dbReference type="ARBA" id="ARBA00001946"/>
    </source>
</evidence>
<dbReference type="Proteomes" id="UP000178558">
    <property type="component" value="Unassembled WGS sequence"/>
</dbReference>
<evidence type="ECO:0000259" key="12">
    <source>
        <dbReference type="PROSITE" id="PS51462"/>
    </source>
</evidence>
<dbReference type="CDD" id="cd04690">
    <property type="entry name" value="NUDIX_Hydrolase"/>
    <property type="match status" value="1"/>
</dbReference>
<dbReference type="AlphaFoldDB" id="A0A1F7J4V3"/>
<comment type="cofactor">
    <cofactor evidence="1">
        <name>Mg(2+)</name>
        <dbReference type="ChEBI" id="CHEBI:18420"/>
    </cofactor>
</comment>
<feature type="domain" description="Nudix hydrolase" evidence="12">
    <location>
        <begin position="1"/>
        <end position="130"/>
    </location>
</feature>
<dbReference type="GO" id="GO:0044715">
    <property type="term" value="F:8-oxo-dGDP phosphatase activity"/>
    <property type="evidence" value="ECO:0007669"/>
    <property type="project" value="TreeGrafter"/>
</dbReference>
<dbReference type="GO" id="GO:0046872">
    <property type="term" value="F:metal ion binding"/>
    <property type="evidence" value="ECO:0007669"/>
    <property type="project" value="UniProtKB-KW"/>
</dbReference>
<evidence type="ECO:0000313" key="14">
    <source>
        <dbReference type="Proteomes" id="UP000178558"/>
    </source>
</evidence>
<keyword evidence="5" id="KW-0479">Metal-binding</keyword>
<evidence type="ECO:0000256" key="2">
    <source>
        <dbReference type="ARBA" id="ARBA00005582"/>
    </source>
</evidence>